<dbReference type="AlphaFoldDB" id="A0AAC8Q9A4"/>
<evidence type="ECO:0000313" key="2">
    <source>
        <dbReference type="EMBL" id="AKJ02946.1"/>
    </source>
</evidence>
<dbReference type="Proteomes" id="UP000256345">
    <property type="component" value="Unassembled WGS sequence"/>
</dbReference>
<evidence type="ECO:0000256" key="1">
    <source>
        <dbReference type="SAM" id="SignalP"/>
    </source>
</evidence>
<dbReference type="Gene3D" id="3.20.20.80">
    <property type="entry name" value="Glycosidases"/>
    <property type="match status" value="1"/>
</dbReference>
<keyword evidence="5" id="KW-1185">Reference proteome</keyword>
<feature type="signal peptide" evidence="1">
    <location>
        <begin position="1"/>
        <end position="27"/>
    </location>
</feature>
<name>A0AAC8Q9A4_9BACT</name>
<keyword evidence="1" id="KW-0732">Signal</keyword>
<dbReference type="KEGG" id="age:AA314_04572"/>
<dbReference type="InterPro" id="IPR013207">
    <property type="entry name" value="LGFP"/>
</dbReference>
<evidence type="ECO:0008006" key="6">
    <source>
        <dbReference type="Google" id="ProtNLM"/>
    </source>
</evidence>
<proteinExistence type="predicted"/>
<dbReference type="EMBL" id="QUMU01000013">
    <property type="protein sequence ID" value="REG25073.1"/>
    <property type="molecule type" value="Genomic_DNA"/>
</dbReference>
<dbReference type="PANTHER" id="PTHR12631">
    <property type="entry name" value="ALPHA-L-IDURONIDASE"/>
    <property type="match status" value="1"/>
</dbReference>
<dbReference type="Pfam" id="PF08310">
    <property type="entry name" value="LGFP"/>
    <property type="match status" value="1"/>
</dbReference>
<dbReference type="PANTHER" id="PTHR12631:SF10">
    <property type="entry name" value="BETA-XYLOSIDASE-LIKE PROTEIN-RELATED"/>
    <property type="match status" value="1"/>
</dbReference>
<gene>
    <name evidence="2" type="ORF">AA314_04572</name>
    <name evidence="3" type="ORF">ATI61_113137</name>
</gene>
<reference evidence="2 4" key="1">
    <citation type="submission" date="2015-05" db="EMBL/GenBank/DDBJ databases">
        <title>Genome assembly of Archangium gephyra DSM 2261.</title>
        <authorList>
            <person name="Sharma G."/>
            <person name="Subramanian S."/>
        </authorList>
    </citation>
    <scope>NUCLEOTIDE SEQUENCE [LARGE SCALE GENOMIC DNA]</scope>
    <source>
        <strain evidence="2 4">DSM 2261</strain>
    </source>
</reference>
<evidence type="ECO:0000313" key="5">
    <source>
        <dbReference type="Proteomes" id="UP000256345"/>
    </source>
</evidence>
<accession>A0AAC8Q9A4</accession>
<dbReference type="RefSeq" id="WP_047857144.1">
    <property type="nucleotide sequence ID" value="NZ_CP011509.1"/>
</dbReference>
<sequence length="488" mass="53561">MHPSRLRGALRTLLLLPLLVLAGPSVAAGPQGIQAGAPINDSGTILLTDAVATAMANSGAGFVRVNFRLGPYPSDTAQFYSTYDTIVNRLRSKGLQVVGLLSNESWHGEQWQWQENSWEVAGGNGYNTYIDQFGYMAGRVAAHFNGRIKHWEIWNEPNCYSTSPWPGAYEGCSYIYPSNFAALLGHAYTQMKYYNRYDVQVISGGLLSHNLYGNNADSAGANYLSDTYWTGVNVGSWNWIRANAGSYPLDHIGHHLYVDQGGYVNSNTLSQYLGWVHNAYVAYEGSATPKKIFETELGWTTDSVSEGVQASNITTAYNVMRGTSYVASAIWFYLQDSPGLNYGLYRASGLGSTSQKPGYGNYVGAVTYQGRYSNQTVHTGIDGYFNSHGGMATNGSPYDNGGTPWVHYWDYGYVQDLDGGSIGRNAIMSSSSGTFQVRSGFWTTYLQGTNHTRLKFPTSDEFGYGSGTRQNFQGGYMTWDPANGVRVF</sequence>
<dbReference type="InterPro" id="IPR051923">
    <property type="entry name" value="Glycosyl_Hydrolase_39"/>
</dbReference>
<evidence type="ECO:0000313" key="3">
    <source>
        <dbReference type="EMBL" id="REG25073.1"/>
    </source>
</evidence>
<dbReference type="EMBL" id="CP011509">
    <property type="protein sequence ID" value="AKJ02946.1"/>
    <property type="molecule type" value="Genomic_DNA"/>
</dbReference>
<organism evidence="2 4">
    <name type="scientific">Archangium gephyra</name>
    <dbReference type="NCBI Taxonomy" id="48"/>
    <lineage>
        <taxon>Bacteria</taxon>
        <taxon>Pseudomonadati</taxon>
        <taxon>Myxococcota</taxon>
        <taxon>Myxococcia</taxon>
        <taxon>Myxococcales</taxon>
        <taxon>Cystobacterineae</taxon>
        <taxon>Archangiaceae</taxon>
        <taxon>Archangium</taxon>
    </lineage>
</organism>
<feature type="chain" id="PRO_5042056316" description="Endo-1,4-beta-xylanase A" evidence="1">
    <location>
        <begin position="28"/>
        <end position="488"/>
    </location>
</feature>
<dbReference type="InterPro" id="IPR017853">
    <property type="entry name" value="GH"/>
</dbReference>
<protein>
    <recommendedName>
        <fullName evidence="6">Endo-1,4-beta-xylanase A</fullName>
    </recommendedName>
</protein>
<dbReference type="GO" id="GO:0004553">
    <property type="term" value="F:hydrolase activity, hydrolyzing O-glycosyl compounds"/>
    <property type="evidence" value="ECO:0007669"/>
    <property type="project" value="TreeGrafter"/>
</dbReference>
<evidence type="ECO:0000313" key="4">
    <source>
        <dbReference type="Proteomes" id="UP000035579"/>
    </source>
</evidence>
<dbReference type="SUPFAM" id="SSF51445">
    <property type="entry name" value="(Trans)glycosidases"/>
    <property type="match status" value="1"/>
</dbReference>
<dbReference type="Proteomes" id="UP000035579">
    <property type="component" value="Chromosome"/>
</dbReference>
<reference evidence="3 5" key="2">
    <citation type="submission" date="2018-08" db="EMBL/GenBank/DDBJ databases">
        <title>Genomic Encyclopedia of Archaeal and Bacterial Type Strains, Phase II (KMG-II): from individual species to whole genera.</title>
        <authorList>
            <person name="Goeker M."/>
        </authorList>
    </citation>
    <scope>NUCLEOTIDE SEQUENCE [LARGE SCALE GENOMIC DNA]</scope>
    <source>
        <strain evidence="3 5">DSM 2261</strain>
    </source>
</reference>